<evidence type="ECO:0000313" key="1">
    <source>
        <dbReference type="EMBL" id="KRX21890.1"/>
    </source>
</evidence>
<accession>A0A0V0S5D2</accession>
<dbReference type="AlphaFoldDB" id="A0A0V0S5D2"/>
<proteinExistence type="predicted"/>
<organism evidence="1 2">
    <name type="scientific">Trichinella nelsoni</name>
    <dbReference type="NCBI Taxonomy" id="6336"/>
    <lineage>
        <taxon>Eukaryota</taxon>
        <taxon>Metazoa</taxon>
        <taxon>Ecdysozoa</taxon>
        <taxon>Nematoda</taxon>
        <taxon>Enoplea</taxon>
        <taxon>Dorylaimia</taxon>
        <taxon>Trichinellida</taxon>
        <taxon>Trichinellidae</taxon>
        <taxon>Trichinella</taxon>
    </lineage>
</organism>
<dbReference type="Proteomes" id="UP000054630">
    <property type="component" value="Unassembled WGS sequence"/>
</dbReference>
<evidence type="ECO:0000313" key="2">
    <source>
        <dbReference type="Proteomes" id="UP000054630"/>
    </source>
</evidence>
<dbReference type="OrthoDB" id="5918026at2759"/>
<name>A0A0V0S5D2_9BILA</name>
<keyword evidence="2" id="KW-1185">Reference proteome</keyword>
<comment type="caution">
    <text evidence="1">The sequence shown here is derived from an EMBL/GenBank/DDBJ whole genome shotgun (WGS) entry which is preliminary data.</text>
</comment>
<sequence length="134" mass="15362">MCFAFEPLPRAGTFTSSNVLLARSSLFGDGPVLTGGFPFLSDSRFPDGIVAIKQKVVRIFFIGNREREPTTMCYRKLLRQHNDDSHTYVRTTVLHLRSSSPILLTVASPFFCFVVWRTRVVRLVRVRNKFSMEM</sequence>
<dbReference type="EMBL" id="JYDL01000036">
    <property type="protein sequence ID" value="KRX21890.1"/>
    <property type="molecule type" value="Genomic_DNA"/>
</dbReference>
<protein>
    <submittedName>
        <fullName evidence="1">Uncharacterized protein</fullName>
    </submittedName>
</protein>
<gene>
    <name evidence="1" type="ORF">T07_5743</name>
</gene>
<reference evidence="1 2" key="1">
    <citation type="submission" date="2015-01" db="EMBL/GenBank/DDBJ databases">
        <title>Evolution of Trichinella species and genotypes.</title>
        <authorList>
            <person name="Korhonen P.K."/>
            <person name="Edoardo P."/>
            <person name="Giuseppe L.R."/>
            <person name="Gasser R.B."/>
        </authorList>
    </citation>
    <scope>NUCLEOTIDE SEQUENCE [LARGE SCALE GENOMIC DNA]</scope>
    <source>
        <strain evidence="1">ISS37</strain>
    </source>
</reference>